<evidence type="ECO:0000256" key="2">
    <source>
        <dbReference type="ARBA" id="ARBA00022801"/>
    </source>
</evidence>
<dbReference type="InterPro" id="IPR015797">
    <property type="entry name" value="NUDIX_hydrolase-like_dom_sf"/>
</dbReference>
<dbReference type="PANTHER" id="PTHR11839">
    <property type="entry name" value="UDP/ADP-SUGAR PYROPHOSPHATASE"/>
    <property type="match status" value="1"/>
</dbReference>
<dbReference type="InterPro" id="IPR000086">
    <property type="entry name" value="NUDIX_hydrolase_dom"/>
</dbReference>
<dbReference type="SUPFAM" id="SSF55811">
    <property type="entry name" value="Nudix"/>
    <property type="match status" value="1"/>
</dbReference>
<dbReference type="EMBL" id="CP140153">
    <property type="protein sequence ID" value="WQH16651.1"/>
    <property type="molecule type" value="Genomic_DNA"/>
</dbReference>
<dbReference type="Proteomes" id="UP001327459">
    <property type="component" value="Chromosome"/>
</dbReference>
<name>A0ABZ0YWV0_9GAMM</name>
<dbReference type="NCBIfam" id="NF008736">
    <property type="entry name" value="PRK11762.1"/>
    <property type="match status" value="1"/>
</dbReference>
<evidence type="ECO:0000313" key="4">
    <source>
        <dbReference type="EMBL" id="WQH16651.1"/>
    </source>
</evidence>
<proteinExistence type="predicted"/>
<protein>
    <submittedName>
        <fullName evidence="4">ADP compounds hydrolase NudE</fullName>
        <ecNumber evidence="4">3.6.1.-</ecNumber>
    </submittedName>
</protein>
<dbReference type="PROSITE" id="PS51462">
    <property type="entry name" value="NUDIX"/>
    <property type="match status" value="1"/>
</dbReference>
<dbReference type="Gene3D" id="3.90.79.10">
    <property type="entry name" value="Nucleoside Triphosphate Pyrophosphohydrolase"/>
    <property type="match status" value="1"/>
</dbReference>
<dbReference type="RefSeq" id="WP_322521640.1">
    <property type="nucleotide sequence ID" value="NZ_CP140153.1"/>
</dbReference>
<accession>A0ABZ0YWV0</accession>
<keyword evidence="2 4" id="KW-0378">Hydrolase</keyword>
<evidence type="ECO:0000256" key="1">
    <source>
        <dbReference type="ARBA" id="ARBA00001946"/>
    </source>
</evidence>
<feature type="domain" description="Nudix hydrolase" evidence="3">
    <location>
        <begin position="41"/>
        <end position="172"/>
    </location>
</feature>
<dbReference type="Pfam" id="PF00293">
    <property type="entry name" value="NUDIX"/>
    <property type="match status" value="1"/>
</dbReference>
<reference evidence="4 5" key="1">
    <citation type="submission" date="2023-11" db="EMBL/GenBank/DDBJ databases">
        <title>MicrobeMod: A computational toolkit for identifying prokaryotic methylation and restriction-modification with nanopore sequencing.</title>
        <authorList>
            <person name="Crits-Christoph A."/>
            <person name="Kang S.C."/>
            <person name="Lee H."/>
            <person name="Ostrov N."/>
        </authorList>
    </citation>
    <scope>NUCLEOTIDE SEQUENCE [LARGE SCALE GENOMIC DNA]</scope>
    <source>
        <strain evidence="4 5">ATCC 49870</strain>
    </source>
</reference>
<dbReference type="PROSITE" id="PS00893">
    <property type="entry name" value="NUDIX_BOX"/>
    <property type="match status" value="1"/>
</dbReference>
<gene>
    <name evidence="4" type="primary">nudE</name>
    <name evidence="4" type="ORF">SR882_01770</name>
</gene>
<sequence length="189" mass="20851">MPSNAPPTIQATRTLAETRLFRVEGVDLCFANGTEVQFERLKGSANGAVIVAAVTDRDEFVLIREYACGTERYELGLPKGRIDAGETPVEAANRELREEAGFAARRLTRLNEMTMAPTYSGQRTQLVLAESLYPARLPGDEPEPLEVSFLPMAELDDFAASGDCSEARSLAAMFLVRAHRQQREREESA</sequence>
<evidence type="ECO:0000259" key="3">
    <source>
        <dbReference type="PROSITE" id="PS51462"/>
    </source>
</evidence>
<keyword evidence="5" id="KW-1185">Reference proteome</keyword>
<organism evidence="4 5">
    <name type="scientific">Guyparkeria halophila</name>
    <dbReference type="NCBI Taxonomy" id="47960"/>
    <lineage>
        <taxon>Bacteria</taxon>
        <taxon>Pseudomonadati</taxon>
        <taxon>Pseudomonadota</taxon>
        <taxon>Gammaproteobacteria</taxon>
        <taxon>Chromatiales</taxon>
        <taxon>Thioalkalibacteraceae</taxon>
        <taxon>Guyparkeria</taxon>
    </lineage>
</organism>
<dbReference type="EC" id="3.6.1.-" evidence="4"/>
<comment type="cofactor">
    <cofactor evidence="1">
        <name>Mg(2+)</name>
        <dbReference type="ChEBI" id="CHEBI:18420"/>
    </cofactor>
</comment>
<dbReference type="GO" id="GO:0016787">
    <property type="term" value="F:hydrolase activity"/>
    <property type="evidence" value="ECO:0007669"/>
    <property type="project" value="UniProtKB-KW"/>
</dbReference>
<evidence type="ECO:0000313" key="5">
    <source>
        <dbReference type="Proteomes" id="UP001327459"/>
    </source>
</evidence>
<dbReference type="InterPro" id="IPR020084">
    <property type="entry name" value="NUDIX_hydrolase_CS"/>
</dbReference>
<dbReference type="PANTHER" id="PTHR11839:SF12">
    <property type="entry name" value="ADP COMPOUNDS HYDROLASE NUDE"/>
    <property type="match status" value="1"/>
</dbReference>